<gene>
    <name evidence="3" type="primary">pbpX_2</name>
    <name evidence="3" type="ORF">BG845_02822</name>
</gene>
<evidence type="ECO:0000259" key="2">
    <source>
        <dbReference type="Pfam" id="PF00144"/>
    </source>
</evidence>
<dbReference type="Pfam" id="PF00144">
    <property type="entry name" value="Beta-lactamase"/>
    <property type="match status" value="1"/>
</dbReference>
<dbReference type="RefSeq" id="WP_158092170.1">
    <property type="nucleotide sequence ID" value="NZ_AP018920.1"/>
</dbReference>
<feature type="transmembrane region" description="Helical" evidence="1">
    <location>
        <begin position="464"/>
        <end position="482"/>
    </location>
</feature>
<keyword evidence="4" id="KW-1185">Reference proteome</keyword>
<organism evidence="3 4">
    <name type="scientific">Pseudonocardia autotrophica</name>
    <name type="common">Amycolata autotrophica</name>
    <name type="synonym">Nocardia autotrophica</name>
    <dbReference type="NCBI Taxonomy" id="2074"/>
    <lineage>
        <taxon>Bacteria</taxon>
        <taxon>Bacillati</taxon>
        <taxon>Actinomycetota</taxon>
        <taxon>Actinomycetes</taxon>
        <taxon>Pseudonocardiales</taxon>
        <taxon>Pseudonocardiaceae</taxon>
        <taxon>Pseudonocardia</taxon>
    </lineage>
</organism>
<keyword evidence="1" id="KW-0472">Membrane</keyword>
<evidence type="ECO:0000313" key="3">
    <source>
        <dbReference type="EMBL" id="OSY40418.1"/>
    </source>
</evidence>
<dbReference type="InterPro" id="IPR012338">
    <property type="entry name" value="Beta-lactam/transpept-like"/>
</dbReference>
<feature type="transmembrane region" description="Helical" evidence="1">
    <location>
        <begin position="536"/>
        <end position="557"/>
    </location>
</feature>
<dbReference type="PANTHER" id="PTHR46825:SF9">
    <property type="entry name" value="BETA-LACTAMASE-RELATED DOMAIN-CONTAINING PROTEIN"/>
    <property type="match status" value="1"/>
</dbReference>
<keyword evidence="1" id="KW-0812">Transmembrane</keyword>
<evidence type="ECO:0000313" key="4">
    <source>
        <dbReference type="Proteomes" id="UP000194360"/>
    </source>
</evidence>
<dbReference type="InterPro" id="IPR050491">
    <property type="entry name" value="AmpC-like"/>
</dbReference>
<dbReference type="OrthoDB" id="4281716at2"/>
<dbReference type="SUPFAM" id="SSF56601">
    <property type="entry name" value="beta-lactamase/transpeptidase-like"/>
    <property type="match status" value="1"/>
</dbReference>
<accession>A0A1Y2N0I2</accession>
<name>A0A1Y2N0I2_PSEAH</name>
<evidence type="ECO:0000256" key="1">
    <source>
        <dbReference type="SAM" id="Phobius"/>
    </source>
</evidence>
<dbReference type="AlphaFoldDB" id="A0A1Y2N0I2"/>
<dbReference type="InterPro" id="IPR001466">
    <property type="entry name" value="Beta-lactam-related"/>
</dbReference>
<proteinExistence type="predicted"/>
<dbReference type="STRING" id="2074.BG845_02822"/>
<dbReference type="Proteomes" id="UP000194360">
    <property type="component" value="Unassembled WGS sequence"/>
</dbReference>
<dbReference type="PANTHER" id="PTHR46825">
    <property type="entry name" value="D-ALANYL-D-ALANINE-CARBOXYPEPTIDASE/ENDOPEPTIDASE AMPH"/>
    <property type="match status" value="1"/>
</dbReference>
<comment type="caution">
    <text evidence="3">The sequence shown here is derived from an EMBL/GenBank/DDBJ whole genome shotgun (WGS) entry which is preliminary data.</text>
</comment>
<feature type="domain" description="Beta-lactamase-related" evidence="2">
    <location>
        <begin position="99"/>
        <end position="410"/>
    </location>
</feature>
<keyword evidence="1" id="KW-1133">Transmembrane helix</keyword>
<feature type="transmembrane region" description="Helical" evidence="1">
    <location>
        <begin position="503"/>
        <end position="524"/>
    </location>
</feature>
<dbReference type="EMBL" id="MIGB01000013">
    <property type="protein sequence ID" value="OSY40418.1"/>
    <property type="molecule type" value="Genomic_DNA"/>
</dbReference>
<protein>
    <submittedName>
        <fullName evidence="3">Putative penicillin-binding protein PbpX</fullName>
    </submittedName>
</protein>
<dbReference type="Gene3D" id="3.40.710.10">
    <property type="entry name" value="DD-peptidase/beta-lactamase superfamily"/>
    <property type="match status" value="1"/>
</dbReference>
<reference evidence="3 4" key="1">
    <citation type="submission" date="2016-09" db="EMBL/GenBank/DDBJ databases">
        <title>Pseudonocardia autotrophica DSM535, a candidate organism with high potential of specific P450 cytochromes.</title>
        <authorList>
            <person name="Grumaz C."/>
            <person name="Vainshtein Y."/>
            <person name="Kirstahler P."/>
            <person name="Sohn K."/>
        </authorList>
    </citation>
    <scope>NUCLEOTIDE SEQUENCE [LARGE SCALE GENOMIC DNA]</scope>
    <source>
        <strain evidence="3 4">DSM 535</strain>
    </source>
</reference>
<sequence length="571" mass="59619">MRNTYPRARGWAKLPPGRDVVEAVQVVVGGGADAVTVDGAHSDTGRAPDVAGPVGRLRFGARVAVLTTVAVLAVLAGPVPSGSARAAPAQHQDDRLAEVDRFVAEFAAANRIPGVALSVVQDGSRHVREFGSGITPDTKFVIGSESKTFTAVAVLQLVQEDRVDLQRPVRDYLPDLRSADPRFDDITVDMLLRMSSGLSEINSPARPRAATGDAMLAAAVDGLGELPLFAPPGEAFDYANLNYTLLARIVELVSGTPYHDYLRTRIFEPLGMTGTTTVELASQFDPAILPGLAPGHAQVLGLPFPWPETPLFVVGAGDVVSTATDMARWLEVVRGGDAGGVLPPGALDQARQPLDPALNNYAMGWMTYPATADLPLRIYGGGDLPTYHADIVIAPETGTAVSVMVNTNLAFPPVRLPLLYREIATGVSAILHGKDPRSVADPISAGDDPISAGDDPTVRTVADLVPLAVVLLAVVGADRGVVRAPVWVAARRRGPRWRLAGSLVGLGLLVVVPFALLGLFSLAAGRPVPVNYLFSAWPSAFVAAVSPAVAALVVAAARARAAATRPATTGG</sequence>